<reference evidence="3" key="1">
    <citation type="submission" date="2019-07" db="EMBL/GenBank/DDBJ databases">
        <title>Whole genome shotgun sequence of Lactobacillus kefiri NBRC 15888.</title>
        <authorList>
            <person name="Hosoyama A."/>
            <person name="Uohara A."/>
            <person name="Ohji S."/>
            <person name="Ichikawa N."/>
        </authorList>
    </citation>
    <scope>NUCLEOTIDE SEQUENCE [LARGE SCALE GENOMIC DNA]</scope>
    <source>
        <strain evidence="3">NBRC 15888</strain>
    </source>
</reference>
<evidence type="ECO:0000256" key="2">
    <source>
        <dbReference type="SAM" id="SignalP"/>
    </source>
</evidence>
<evidence type="ECO:0000313" key="4">
    <source>
        <dbReference type="Proteomes" id="UP000321893"/>
    </source>
</evidence>
<accession>A0A511DW76</accession>
<protein>
    <recommendedName>
        <fullName evidence="5">Bacterial Ig domain-containing protein</fullName>
    </recommendedName>
</protein>
<keyword evidence="4" id="KW-1185">Reference proteome</keyword>
<dbReference type="AlphaFoldDB" id="A0A511DW76"/>
<gene>
    <name evidence="3" type="ORF">LKE01_19060</name>
</gene>
<dbReference type="EMBL" id="BJVK01000033">
    <property type="protein sequence ID" value="GEL29086.1"/>
    <property type="molecule type" value="Genomic_DNA"/>
</dbReference>
<evidence type="ECO:0000256" key="1">
    <source>
        <dbReference type="SAM" id="Coils"/>
    </source>
</evidence>
<evidence type="ECO:0008006" key="5">
    <source>
        <dbReference type="Google" id="ProtNLM"/>
    </source>
</evidence>
<evidence type="ECO:0000313" key="3">
    <source>
        <dbReference type="EMBL" id="GEL29086.1"/>
    </source>
</evidence>
<feature type="chain" id="PRO_5021806651" description="Bacterial Ig domain-containing protein" evidence="2">
    <location>
        <begin position="23"/>
        <end position="209"/>
    </location>
</feature>
<sequence length="209" mass="23708">MKKINLILGLSLPFMFLSSANASSHKLTVKINPINDQAKTITGKTTKGTKVTLYEGRKTIAKKKSSGNFSIKVTKPLNFKNKYHLLATKKGYTSKKINLKIIVKRIDYDAKIKQINTQIRAIKNQVKPLRQQMQAMEPFINALENDDPTSSDYQTALQQANGNAEAYEEQYNNLKAQIKTDSNPLGLLYDQRLAYIYKSMQQYNGKVQL</sequence>
<dbReference type="RefSeq" id="WP_056980876.1">
    <property type="nucleotide sequence ID" value="NZ_BJVK01000033.1"/>
</dbReference>
<name>A0A511DW76_LENKE</name>
<comment type="caution">
    <text evidence="3">The sequence shown here is derived from an EMBL/GenBank/DDBJ whole genome shotgun (WGS) entry which is preliminary data.</text>
</comment>
<dbReference type="Proteomes" id="UP000321893">
    <property type="component" value="Unassembled WGS sequence"/>
</dbReference>
<keyword evidence="2" id="KW-0732">Signal</keyword>
<dbReference type="InterPro" id="IPR013783">
    <property type="entry name" value="Ig-like_fold"/>
</dbReference>
<dbReference type="OrthoDB" id="2323035at2"/>
<feature type="coiled-coil region" evidence="1">
    <location>
        <begin position="112"/>
        <end position="177"/>
    </location>
</feature>
<feature type="signal peptide" evidence="2">
    <location>
        <begin position="1"/>
        <end position="22"/>
    </location>
</feature>
<organism evidence="3 4">
    <name type="scientific">Lentilactobacillus kefiri</name>
    <name type="common">Lactobacillus kefiri</name>
    <dbReference type="NCBI Taxonomy" id="33962"/>
    <lineage>
        <taxon>Bacteria</taxon>
        <taxon>Bacillati</taxon>
        <taxon>Bacillota</taxon>
        <taxon>Bacilli</taxon>
        <taxon>Lactobacillales</taxon>
        <taxon>Lactobacillaceae</taxon>
        <taxon>Lentilactobacillus</taxon>
    </lineage>
</organism>
<dbReference type="Gene3D" id="2.60.40.10">
    <property type="entry name" value="Immunoglobulins"/>
    <property type="match status" value="1"/>
</dbReference>
<keyword evidence="1" id="KW-0175">Coiled coil</keyword>
<proteinExistence type="predicted"/>